<name>A0ABS1LEN4_9MICO</name>
<dbReference type="Gene3D" id="1.10.1780.10">
    <property type="entry name" value="Clp, N-terminal domain"/>
    <property type="match status" value="2"/>
</dbReference>
<comment type="caution">
    <text evidence="3">The sequence shown here is derived from an EMBL/GenBank/DDBJ whole genome shotgun (WGS) entry which is preliminary data.</text>
</comment>
<gene>
    <name evidence="3" type="ORF">HGK34_00355</name>
</gene>
<evidence type="ECO:0000259" key="2">
    <source>
        <dbReference type="PROSITE" id="PS51903"/>
    </source>
</evidence>
<dbReference type="PROSITE" id="PS51903">
    <property type="entry name" value="CLP_R"/>
    <property type="match status" value="1"/>
</dbReference>
<dbReference type="EMBL" id="JABBYC010000001">
    <property type="protein sequence ID" value="MBL0884744.1"/>
    <property type="molecule type" value="Genomic_DNA"/>
</dbReference>
<dbReference type="InterPro" id="IPR036628">
    <property type="entry name" value="Clp_N_dom_sf"/>
</dbReference>
<reference evidence="3 4" key="1">
    <citation type="journal article" date="2021" name="Arch. Microbiol.">
        <title>Myceligenerans indicum sp. nov., an actinobacterium isolated from mangrove sediment of Sundarbans, India.</title>
        <authorList>
            <person name="Asha K."/>
            <person name="Bhadury P."/>
        </authorList>
    </citation>
    <scope>NUCLEOTIDE SEQUENCE [LARGE SCALE GENOMIC DNA]</scope>
    <source>
        <strain evidence="3 4">I2</strain>
    </source>
</reference>
<keyword evidence="4" id="KW-1185">Reference proteome</keyword>
<evidence type="ECO:0000313" key="3">
    <source>
        <dbReference type="EMBL" id="MBL0884744.1"/>
    </source>
</evidence>
<keyword evidence="1" id="KW-0677">Repeat</keyword>
<protein>
    <recommendedName>
        <fullName evidence="2">Clp R domain-containing protein</fullName>
    </recommendedName>
</protein>
<dbReference type="RefSeq" id="WP_201844579.1">
    <property type="nucleotide sequence ID" value="NZ_JABBYC010000001.1"/>
</dbReference>
<evidence type="ECO:0000256" key="1">
    <source>
        <dbReference type="PROSITE-ProRule" id="PRU01251"/>
    </source>
</evidence>
<organism evidence="3 4">
    <name type="scientific">Myceligenerans indicum</name>
    <dbReference type="NCBI Taxonomy" id="2593663"/>
    <lineage>
        <taxon>Bacteria</taxon>
        <taxon>Bacillati</taxon>
        <taxon>Actinomycetota</taxon>
        <taxon>Actinomycetes</taxon>
        <taxon>Micrococcales</taxon>
        <taxon>Promicromonosporaceae</taxon>
        <taxon>Myceligenerans</taxon>
    </lineage>
</organism>
<dbReference type="Proteomes" id="UP000675409">
    <property type="component" value="Unassembled WGS sequence"/>
</dbReference>
<dbReference type="InterPro" id="IPR004176">
    <property type="entry name" value="Clp_R_N"/>
</dbReference>
<proteinExistence type="predicted"/>
<dbReference type="SUPFAM" id="SSF81923">
    <property type="entry name" value="Double Clp-N motif"/>
    <property type="match status" value="1"/>
</dbReference>
<dbReference type="Pfam" id="PF02861">
    <property type="entry name" value="Clp_N"/>
    <property type="match status" value="2"/>
</dbReference>
<evidence type="ECO:0000313" key="4">
    <source>
        <dbReference type="Proteomes" id="UP000675409"/>
    </source>
</evidence>
<feature type="domain" description="Clp R" evidence="2">
    <location>
        <begin position="2"/>
        <end position="177"/>
    </location>
</feature>
<accession>A0ABS1LEN4</accession>
<sequence length="177" mass="18676">MFERFTREARAVVTDAQIVARSLHSPAIDTRHVVIALTESGGTTARALRSSGLAPGTIASAVRREISGDSGLDREALASLGIDLDAVRETADATFSDGAFDAATRRHGRGGHLPFTRDAKKCLELALREAVRLRSKDISAGHLLLGVLRDPRSPGARALSAAGTDLPTLRATLEEAA</sequence>